<dbReference type="CDD" id="cd20495">
    <property type="entry name" value="C58_PaToxP-like"/>
    <property type="match status" value="1"/>
</dbReference>
<evidence type="ECO:0000259" key="1">
    <source>
        <dbReference type="Pfam" id="PF12920"/>
    </source>
</evidence>
<accession>A0AA38F8U6</accession>
<evidence type="ECO:0000313" key="2">
    <source>
        <dbReference type="EMBL" id="KAH9296784.1"/>
    </source>
</evidence>
<proteinExistence type="predicted"/>
<protein>
    <recommendedName>
        <fullName evidence="1">TcdA/TcdB toxin pore forming domain-containing protein</fullName>
    </recommendedName>
</protein>
<feature type="domain" description="TcdA/TcdB toxin pore forming" evidence="1">
    <location>
        <begin position="683"/>
        <end position="785"/>
    </location>
</feature>
<name>A0AA38F8U6_TAXCH</name>
<dbReference type="AlphaFoldDB" id="A0AA38F8U6"/>
<keyword evidence="3" id="KW-1185">Reference proteome</keyword>
<feature type="non-terminal residue" evidence="2">
    <location>
        <position position="832"/>
    </location>
</feature>
<dbReference type="Proteomes" id="UP000824469">
    <property type="component" value="Unassembled WGS sequence"/>
</dbReference>
<reference evidence="2 3" key="1">
    <citation type="journal article" date="2021" name="Nat. Plants">
        <title>The Taxus genome provides insights into paclitaxel biosynthesis.</title>
        <authorList>
            <person name="Xiong X."/>
            <person name="Gou J."/>
            <person name="Liao Q."/>
            <person name="Li Y."/>
            <person name="Zhou Q."/>
            <person name="Bi G."/>
            <person name="Li C."/>
            <person name="Du R."/>
            <person name="Wang X."/>
            <person name="Sun T."/>
            <person name="Guo L."/>
            <person name="Liang H."/>
            <person name="Lu P."/>
            <person name="Wu Y."/>
            <person name="Zhang Z."/>
            <person name="Ro D.K."/>
            <person name="Shang Y."/>
            <person name="Huang S."/>
            <person name="Yan J."/>
        </authorList>
    </citation>
    <scope>NUCLEOTIDE SEQUENCE [LARGE SCALE GENOMIC DNA]</scope>
    <source>
        <strain evidence="2">Ta-2019</strain>
    </source>
</reference>
<comment type="caution">
    <text evidence="2">The sequence shown here is derived from an EMBL/GenBank/DDBJ whole genome shotgun (WGS) entry which is preliminary data.</text>
</comment>
<dbReference type="EMBL" id="JAHRHJ020000010">
    <property type="protein sequence ID" value="KAH9296784.1"/>
    <property type="molecule type" value="Genomic_DNA"/>
</dbReference>
<dbReference type="Pfam" id="PF12920">
    <property type="entry name" value="TcdA_TcdB_pore"/>
    <property type="match status" value="1"/>
</dbReference>
<organism evidence="2 3">
    <name type="scientific">Taxus chinensis</name>
    <name type="common">Chinese yew</name>
    <name type="synonym">Taxus wallichiana var. chinensis</name>
    <dbReference type="NCBI Taxonomy" id="29808"/>
    <lineage>
        <taxon>Eukaryota</taxon>
        <taxon>Viridiplantae</taxon>
        <taxon>Streptophyta</taxon>
        <taxon>Embryophyta</taxon>
        <taxon>Tracheophyta</taxon>
        <taxon>Spermatophyta</taxon>
        <taxon>Pinopsida</taxon>
        <taxon>Pinidae</taxon>
        <taxon>Conifers II</taxon>
        <taxon>Cupressales</taxon>
        <taxon>Taxaceae</taxon>
        <taxon>Taxus</taxon>
    </lineage>
</organism>
<dbReference type="InterPro" id="IPR024769">
    <property type="entry name" value="TcdA/TcdB_pore_forming"/>
</dbReference>
<evidence type="ECO:0000313" key="3">
    <source>
        <dbReference type="Proteomes" id="UP000824469"/>
    </source>
</evidence>
<sequence>MALSHAGNDIKALVADPLSFLKANRLGFYLKQGLARKTLVNLVPLAGTEKSYELQLSATESENTISAYVLGYRVNKGNNALFVDIPKTGVEEGTFLFMAELCGSSVIVTRLEDNGSDIYRVFNDFRDNSAGLYNNVAMCVDWDNYMIPGHEFAEDGRFDPSTGRAVGNAVACMQFRGGDWKLIVQRQIYQGDVLELHLDVHTDEMDSLITSVPLSFAYRRWTMQGSIRSLAKMLSIDSATIDRAVDGDYGDSGGEFDEDHPSIRGWNELRNAIQGELDKIEKQAKASKWSKATDAVCWKQRDMLDTAQKLDIIWLWLQVKNATGQSGNASKGGEVQSNYTISERYAEMERDLSSGRDDNADFMKGYQNYGEIHIAQFKPSMTCSEMKKLFVTTDELSKEELGALCRRISITSDQQQKQLLKQEKLIRRNFVSRSNVFPEDFFVSNVGDKYGGRCYPLVRAMAVALSKGEEVAAESFLAKLRELSEDELTPSQERNAKYLRDALAGLHGNGEADSASTALPDMFTIPDVVGKLRSAQQSQFYALNTEAHSMLVGVTVMSDDNRQYYFYDPNFLMAYFNNDTKLLDSMETFFSNSEIARHYETFSRKGQPRFKLVLIDSDEMEKARVDAGITVAHISSGIDLGDMFDSRKRNSVVGDAESQLAGDRKLRAALSTAEAYAWTARWRDASMRLEEKEGERLNGNWIQLLYTLKKSEDGSYRMQYINLDTKETCSASTMDATFEEFKSYLNDKWTTIRKSHTFENGKFTTRAAADGDPINGLNGMSAVNTKSETLPKAFTTFENGKFRAPVEPEGDTVDGLNAMSVVQTIIDFLNNG</sequence>
<gene>
    <name evidence="2" type="ORF">KI387_028466</name>
</gene>